<dbReference type="InterPro" id="IPR013106">
    <property type="entry name" value="Ig_V-set"/>
</dbReference>
<dbReference type="GO" id="GO:0005886">
    <property type="term" value="C:plasma membrane"/>
    <property type="evidence" value="ECO:0007669"/>
    <property type="project" value="UniProtKB-SubCell"/>
</dbReference>
<dbReference type="InterPro" id="IPR003599">
    <property type="entry name" value="Ig_sub"/>
</dbReference>
<evidence type="ECO:0000256" key="5">
    <source>
        <dbReference type="ARBA" id="ARBA00023136"/>
    </source>
</evidence>
<dbReference type="EMBL" id="JBJQND010000011">
    <property type="protein sequence ID" value="KAL3861150.1"/>
    <property type="molecule type" value="Genomic_DNA"/>
</dbReference>
<evidence type="ECO:0000256" key="6">
    <source>
        <dbReference type="ARBA" id="ARBA00023157"/>
    </source>
</evidence>
<protein>
    <recommendedName>
        <fullName evidence="10">Ig-like domain-containing protein</fullName>
    </recommendedName>
</protein>
<keyword evidence="3 9" id="KW-0732">Signal</keyword>
<evidence type="ECO:0000259" key="10">
    <source>
        <dbReference type="PROSITE" id="PS50835"/>
    </source>
</evidence>
<dbReference type="FunFam" id="2.60.40.10:FF:000032">
    <property type="entry name" value="palladin isoform X1"/>
    <property type="match status" value="2"/>
</dbReference>
<dbReference type="SMART" id="SM00408">
    <property type="entry name" value="IGc2"/>
    <property type="match status" value="11"/>
</dbReference>
<dbReference type="InterPro" id="IPR036179">
    <property type="entry name" value="Ig-like_dom_sf"/>
</dbReference>
<feature type="chain" id="PRO_5044760597" description="Ig-like domain-containing protein" evidence="9">
    <location>
        <begin position="18"/>
        <end position="1223"/>
    </location>
</feature>
<dbReference type="InterPro" id="IPR051170">
    <property type="entry name" value="Neural/epithelial_adhesion"/>
</dbReference>
<sequence>MWHIYISFAVLFGGAFCNPIIQAVERSNCTVVIKHSDKQVTTLEVKWNSNIYLICDASCVGPRPRLDLTWFYRDKNQTKLIKIKKKKLPKIELFPKNSHWMNELVIRDFGPSEETDFICKGSYKKQRLEAKVTLIGTGTTDTGRTGSAVTRVDVEVKPTSPSPIRVQVDRTRIEVEEGQTARIVCTAVGSLREATYILSWSKLGAAMPNRAIEQNGVLIIPNIQVIDGGNFVCTGSDMFSNGSVIATIIVTASESVPSIRIEPRYQTVEEGSPVRFECIVTASPRAKVEWHRGDRPLSPEASVTQDGVFQLPRAKSSDKGVYFCKATNKVGTSDMRTILYVTKKETKPGITIIVRQISVVALIGSTARLECHVEDETGRVTLFWSRTGSLPPGSVQTDGVLTIPDIQPSYAGNYVCTGTTDTGRTGSAVTRLDIEVKPETEIPTVRVEPETITILMQTTGTLRCIVTGVPAHTVTWLRPQKNLASNHEIDGDILRITQASMEDEGIYICRAGNFAGSDQDWGMVKVERGTRPKIELYPEGNQTVYVEGSALFQCRVMDGDPPPKITWSRAEGLQLTERTEVMDNGVIMFKGTTQQEQGSYICTATNDMGTTTATATLIVQGPPRIMILPSKTIYASVGQRVRIECIAQEEPTSRVYWINPFISRRSGIAHCFVSDEGTSLLEIANVAKEDTGYYTCVAENVGGRTKDRVHLIVEEGQRAEVKIAGPGTLSVADGGSVELTCTASAILNPIIQWRRSEGPLPPDHSLRGGILSIPRLPVEYGGEYICSTSTPEGNYQASVFISVTVSPRLTVSPSRLVARAGENIILRCSPTGSGPFNIEWSKVNGVLSPRASEKEGILEIQQVTAADAGRYRCVATSASGSSEGYAVVEITVPPTVRAAEREYNVQQNAVVELRCDFTGSPEPTVRWDHESGELPPQHRVQDGVLTIYNVQPKDSGRYICTATNAAGTARDYVFVTVSSGPVINGGETRIDIQTVNVGDRVEMECIVAGTPLPTIRWSRDDGPLPASAIRGDGILLIPDVRLEDAGTYTCTAINQAGSVQSKVVLYLRARPLISVPRNSMTAALGDSASIGCEASGYPSPQITWYRKNGQMPADYKIEGGSLKIPHVKTEDAGTYICSAQNQYGQTDASVDLKIGGTELQTSKTSQQNKDGKYDVTEEQTKIIMVHVGINDDGDNGLLSTTDGVTDNTAEFTDTTQFDYDFYN</sequence>
<feature type="domain" description="Ig-like" evidence="10">
    <location>
        <begin position="532"/>
        <end position="618"/>
    </location>
</feature>
<dbReference type="SMART" id="SM00406">
    <property type="entry name" value="IGv"/>
    <property type="match status" value="3"/>
</dbReference>
<evidence type="ECO:0000256" key="4">
    <source>
        <dbReference type="ARBA" id="ARBA00022737"/>
    </source>
</evidence>
<evidence type="ECO:0000313" key="12">
    <source>
        <dbReference type="Proteomes" id="UP001634394"/>
    </source>
</evidence>
<comment type="subcellular location">
    <subcellularLocation>
        <location evidence="1">Cell membrane</location>
    </subcellularLocation>
</comment>
<dbReference type="SMART" id="SM00409">
    <property type="entry name" value="IG"/>
    <property type="match status" value="12"/>
</dbReference>
<dbReference type="Pfam" id="PF00047">
    <property type="entry name" value="ig"/>
    <property type="match status" value="1"/>
</dbReference>
<name>A0ABD3VI70_SINWO</name>
<feature type="signal peptide" evidence="9">
    <location>
        <begin position="1"/>
        <end position="17"/>
    </location>
</feature>
<dbReference type="PANTHER" id="PTHR12231">
    <property type="entry name" value="CTX-RELATED TYPE I TRANSMEMBRANE PROTEIN"/>
    <property type="match status" value="1"/>
</dbReference>
<dbReference type="PROSITE" id="PS50835">
    <property type="entry name" value="IG_LIKE"/>
    <property type="match status" value="12"/>
</dbReference>
<dbReference type="Pfam" id="PF13927">
    <property type="entry name" value="Ig_3"/>
    <property type="match status" value="7"/>
</dbReference>
<feature type="domain" description="Ig-like" evidence="10">
    <location>
        <begin position="981"/>
        <end position="1066"/>
    </location>
</feature>
<feature type="domain" description="Ig-like" evidence="10">
    <location>
        <begin position="257"/>
        <end position="342"/>
    </location>
</feature>
<dbReference type="InterPro" id="IPR003598">
    <property type="entry name" value="Ig_sub2"/>
</dbReference>
<comment type="caution">
    <text evidence="11">The sequence shown here is derived from an EMBL/GenBank/DDBJ whole genome shotgun (WGS) entry which is preliminary data.</text>
</comment>
<evidence type="ECO:0000256" key="2">
    <source>
        <dbReference type="ARBA" id="ARBA00022475"/>
    </source>
</evidence>
<accession>A0ABD3VI70</accession>
<reference evidence="11 12" key="1">
    <citation type="submission" date="2024-11" db="EMBL/GenBank/DDBJ databases">
        <title>Chromosome-level genome assembly of the freshwater bivalve Anodonta woodiana.</title>
        <authorList>
            <person name="Chen X."/>
        </authorList>
    </citation>
    <scope>NUCLEOTIDE SEQUENCE [LARGE SCALE GENOMIC DNA]</scope>
    <source>
        <strain evidence="11">MN2024</strain>
        <tissue evidence="11">Gills</tissue>
    </source>
</reference>
<feature type="domain" description="Ig-like" evidence="10">
    <location>
        <begin position="807"/>
        <end position="891"/>
    </location>
</feature>
<dbReference type="InterPro" id="IPR013783">
    <property type="entry name" value="Ig-like_fold"/>
</dbReference>
<dbReference type="InterPro" id="IPR013098">
    <property type="entry name" value="Ig_I-set"/>
</dbReference>
<evidence type="ECO:0000313" key="11">
    <source>
        <dbReference type="EMBL" id="KAL3861150.1"/>
    </source>
</evidence>
<gene>
    <name evidence="11" type="ORF">ACJMK2_007217</name>
</gene>
<dbReference type="PANTHER" id="PTHR12231:SF253">
    <property type="entry name" value="DPR-INTERACTING PROTEIN ETA, ISOFORM B-RELATED"/>
    <property type="match status" value="1"/>
</dbReference>
<proteinExistence type="predicted"/>
<dbReference type="AlphaFoldDB" id="A0ABD3VI70"/>
<evidence type="ECO:0000256" key="8">
    <source>
        <dbReference type="ARBA" id="ARBA00023319"/>
    </source>
</evidence>
<feature type="domain" description="Ig-like" evidence="10">
    <location>
        <begin position="623"/>
        <end position="712"/>
    </location>
</feature>
<feature type="domain" description="Ig-like" evidence="10">
    <location>
        <begin position="1071"/>
        <end position="1153"/>
    </location>
</feature>
<feature type="domain" description="Ig-like" evidence="10">
    <location>
        <begin position="161"/>
        <end position="251"/>
    </location>
</feature>
<feature type="domain" description="Ig-like" evidence="10">
    <location>
        <begin position="348"/>
        <end position="430"/>
    </location>
</feature>
<keyword evidence="8" id="KW-0393">Immunoglobulin domain</keyword>
<dbReference type="InterPro" id="IPR007110">
    <property type="entry name" value="Ig-like_dom"/>
</dbReference>
<keyword evidence="4" id="KW-0677">Repeat</keyword>
<keyword evidence="6" id="KW-1015">Disulfide bond</keyword>
<keyword evidence="7" id="KW-0325">Glycoprotein</keyword>
<evidence type="ECO:0000256" key="7">
    <source>
        <dbReference type="ARBA" id="ARBA00023180"/>
    </source>
</evidence>
<dbReference type="FunFam" id="2.60.40.10:FF:000005">
    <property type="entry name" value="Neuronal cell adhesion molecule"/>
    <property type="match status" value="2"/>
</dbReference>
<evidence type="ECO:0000256" key="1">
    <source>
        <dbReference type="ARBA" id="ARBA00004236"/>
    </source>
</evidence>
<keyword evidence="5" id="KW-0472">Membrane</keyword>
<feature type="domain" description="Ig-like" evidence="10">
    <location>
        <begin position="19"/>
        <end position="133"/>
    </location>
</feature>
<evidence type="ECO:0000256" key="9">
    <source>
        <dbReference type="SAM" id="SignalP"/>
    </source>
</evidence>
<dbReference type="Gene3D" id="2.60.40.10">
    <property type="entry name" value="Immunoglobulins"/>
    <property type="match status" value="11"/>
</dbReference>
<feature type="domain" description="Ig-like" evidence="10">
    <location>
        <begin position="443"/>
        <end position="513"/>
    </location>
</feature>
<evidence type="ECO:0000256" key="3">
    <source>
        <dbReference type="ARBA" id="ARBA00022729"/>
    </source>
</evidence>
<keyword evidence="2" id="KW-1003">Cell membrane</keyword>
<dbReference type="Proteomes" id="UP001634394">
    <property type="component" value="Unassembled WGS sequence"/>
</dbReference>
<feature type="domain" description="Ig-like" evidence="10">
    <location>
        <begin position="894"/>
        <end position="976"/>
    </location>
</feature>
<keyword evidence="12" id="KW-1185">Reference proteome</keyword>
<dbReference type="InterPro" id="IPR013151">
    <property type="entry name" value="Immunoglobulin_dom"/>
</dbReference>
<organism evidence="11 12">
    <name type="scientific">Sinanodonta woodiana</name>
    <name type="common">Chinese pond mussel</name>
    <name type="synonym">Anodonta woodiana</name>
    <dbReference type="NCBI Taxonomy" id="1069815"/>
    <lineage>
        <taxon>Eukaryota</taxon>
        <taxon>Metazoa</taxon>
        <taxon>Spiralia</taxon>
        <taxon>Lophotrochozoa</taxon>
        <taxon>Mollusca</taxon>
        <taxon>Bivalvia</taxon>
        <taxon>Autobranchia</taxon>
        <taxon>Heteroconchia</taxon>
        <taxon>Palaeoheterodonta</taxon>
        <taxon>Unionida</taxon>
        <taxon>Unionoidea</taxon>
        <taxon>Unionidae</taxon>
        <taxon>Unioninae</taxon>
        <taxon>Sinanodonta</taxon>
    </lineage>
</organism>
<dbReference type="Pfam" id="PF07679">
    <property type="entry name" value="I-set"/>
    <property type="match status" value="2"/>
</dbReference>
<feature type="domain" description="Ig-like" evidence="10">
    <location>
        <begin position="719"/>
        <end position="802"/>
    </location>
</feature>
<dbReference type="SUPFAM" id="SSF48726">
    <property type="entry name" value="Immunoglobulin"/>
    <property type="match status" value="11"/>
</dbReference>